<protein>
    <submittedName>
        <fullName evidence="1">Uncharacterized protein</fullName>
    </submittedName>
</protein>
<evidence type="ECO:0000313" key="1">
    <source>
        <dbReference type="EMBL" id="KAK7395449.1"/>
    </source>
</evidence>
<dbReference type="EMBL" id="JAYMYS010000004">
    <property type="protein sequence ID" value="KAK7395449.1"/>
    <property type="molecule type" value="Genomic_DNA"/>
</dbReference>
<evidence type="ECO:0000313" key="2">
    <source>
        <dbReference type="Proteomes" id="UP001386955"/>
    </source>
</evidence>
<proteinExistence type="predicted"/>
<keyword evidence="2" id="KW-1185">Reference proteome</keyword>
<dbReference type="Proteomes" id="UP001386955">
    <property type="component" value="Unassembled WGS sequence"/>
</dbReference>
<sequence length="197" mass="22473">MRNRWEEEPQDATRTIQSNASLKTQRAWIKGLRGLPPNPKTKLQLPHALNTPSWPRIPEATAPHKITQVSPLSSSIQANTLPTNLFASITQTSTITPLLPLLKNAQEPSKMTSMAITTLVEEMLAFVHTLVKQQSLMEHEILPKKFWHHRSCHSPSQTLPLQCRRLPQPCFLRCGRPPHSRLRCHLASQARPQRHRH</sequence>
<name>A0AAN9SH26_PSOTE</name>
<gene>
    <name evidence="1" type="ORF">VNO78_16008</name>
</gene>
<dbReference type="AlphaFoldDB" id="A0AAN9SH26"/>
<organism evidence="1 2">
    <name type="scientific">Psophocarpus tetragonolobus</name>
    <name type="common">Winged bean</name>
    <name type="synonym">Dolichos tetragonolobus</name>
    <dbReference type="NCBI Taxonomy" id="3891"/>
    <lineage>
        <taxon>Eukaryota</taxon>
        <taxon>Viridiplantae</taxon>
        <taxon>Streptophyta</taxon>
        <taxon>Embryophyta</taxon>
        <taxon>Tracheophyta</taxon>
        <taxon>Spermatophyta</taxon>
        <taxon>Magnoliopsida</taxon>
        <taxon>eudicotyledons</taxon>
        <taxon>Gunneridae</taxon>
        <taxon>Pentapetalae</taxon>
        <taxon>rosids</taxon>
        <taxon>fabids</taxon>
        <taxon>Fabales</taxon>
        <taxon>Fabaceae</taxon>
        <taxon>Papilionoideae</taxon>
        <taxon>50 kb inversion clade</taxon>
        <taxon>NPAAA clade</taxon>
        <taxon>indigoferoid/millettioid clade</taxon>
        <taxon>Phaseoleae</taxon>
        <taxon>Psophocarpus</taxon>
    </lineage>
</organism>
<comment type="caution">
    <text evidence="1">The sequence shown here is derived from an EMBL/GenBank/DDBJ whole genome shotgun (WGS) entry which is preliminary data.</text>
</comment>
<reference evidence="1 2" key="1">
    <citation type="submission" date="2024-01" db="EMBL/GenBank/DDBJ databases">
        <title>The genomes of 5 underutilized Papilionoideae crops provide insights into root nodulation and disease resistanc.</title>
        <authorList>
            <person name="Jiang F."/>
        </authorList>
    </citation>
    <scope>NUCLEOTIDE SEQUENCE [LARGE SCALE GENOMIC DNA]</scope>
    <source>
        <strain evidence="1">DUOXIRENSHENG_FW03</strain>
        <tissue evidence="1">Leaves</tissue>
    </source>
</reference>
<accession>A0AAN9SH26</accession>